<dbReference type="PANTHER" id="PTHR40980:SF4">
    <property type="entry name" value="TONB-DEPENDENT RECEPTOR-LIKE BETA-BARREL DOMAIN-CONTAINING PROTEIN"/>
    <property type="match status" value="1"/>
</dbReference>
<sequence length="792" mass="89701">MLRFSFFLFVCFSALHSWAQFSIFGKLTDQNFNTLPAITIKISGSGSQLNYTQTDSLGNYHFKGLKGGQYLITYSALNFKTTTRSLYLTSDTIINIQLFANEQMLADVDIKAKQPLITHKIDRTIFNAENSLAAIGTDALELLAKVPGVRVLNDKVSLVGKGSVSVMIDDKLVQLAGDDLSNYLKSISAGNIAKIEIITNPPAKYDAQGNNGLINIVLKKTLGNGFKGSVNAGLNQATYAAAVIGGNLNYRKDKLTLYTNLNFRKGSLVPLEQSNIYYPAQQWEVVNKDRNFRTVPSGQLGFDYQFSKGGTVGASYAGGLTNFHSEEQINTSVFGAAHLIDSALNSNANAKIRSHYHSASIYLQQLLDTAGKTFTLNADWFRYNDDKNRFFDNTSYSSNGQLIPGSFAEYLSASKQQIALYTLKADFDLPYPFLKISLGGKTSFIQNESDVNFFKRNAGTYIQDEKQSNLFRYRENTQALYLNASKNIKRWDFQFGLRGEYTQLDGVSVNEHNQIRYFQMFPTAFISYRASEQSVWSVNYGRRINRPAYRKLNPFRWYSNQYVYTEGNPFLKPSYNNNISLMHIYKQLFTTTFSFSKTTDGYNDVNFVEALSNTQSSKPVNFITGYHYQLSNSVVLNPLKIWENTSQLDVFYNVANSALPQTLKRLTGLGAYFASTNQFVFNQSKTVLGDISFWYAWPTVDGVNKSSSQYNLDIGFKTLWLNKKLQIALAATDILKTDRYRFSSLINGINQVYHNYYDSRQLRFSVSYNFGNEKIKRQEIKQGNEEERKRNN</sequence>
<feature type="domain" description="Outer membrane protein beta-barrel" evidence="2">
    <location>
        <begin position="367"/>
        <end position="768"/>
    </location>
</feature>
<evidence type="ECO:0000256" key="1">
    <source>
        <dbReference type="SAM" id="SignalP"/>
    </source>
</evidence>
<dbReference type="STRING" id="390242.SAMN04488024_102240"/>
<dbReference type="EMBL" id="FMZH01000002">
    <property type="protein sequence ID" value="SDC51037.1"/>
    <property type="molecule type" value="Genomic_DNA"/>
</dbReference>
<dbReference type="Pfam" id="PF14905">
    <property type="entry name" value="OMP_b-brl_3"/>
    <property type="match status" value="1"/>
</dbReference>
<protein>
    <submittedName>
        <fullName evidence="3">Outer membrane receptor proteins, mostly Fe transport</fullName>
    </submittedName>
</protein>
<reference evidence="4" key="1">
    <citation type="submission" date="2016-10" db="EMBL/GenBank/DDBJ databases">
        <authorList>
            <person name="Varghese N."/>
            <person name="Submissions S."/>
        </authorList>
    </citation>
    <scope>NUCLEOTIDE SEQUENCE [LARGE SCALE GENOMIC DNA]</scope>
    <source>
        <strain evidence="4">DSM 18609</strain>
    </source>
</reference>
<feature type="signal peptide" evidence="1">
    <location>
        <begin position="1"/>
        <end position="19"/>
    </location>
</feature>
<dbReference type="Proteomes" id="UP000199455">
    <property type="component" value="Unassembled WGS sequence"/>
</dbReference>
<dbReference type="SUPFAM" id="SSF56935">
    <property type="entry name" value="Porins"/>
    <property type="match status" value="1"/>
</dbReference>
<dbReference type="PANTHER" id="PTHR40980">
    <property type="entry name" value="PLUG DOMAIN-CONTAINING PROTEIN"/>
    <property type="match status" value="1"/>
</dbReference>
<evidence type="ECO:0000313" key="3">
    <source>
        <dbReference type="EMBL" id="SDC51037.1"/>
    </source>
</evidence>
<dbReference type="InterPro" id="IPR041700">
    <property type="entry name" value="OMP_b-brl_3"/>
</dbReference>
<feature type="chain" id="PRO_5011511766" evidence="1">
    <location>
        <begin position="20"/>
        <end position="792"/>
    </location>
</feature>
<keyword evidence="3" id="KW-0675">Receptor</keyword>
<gene>
    <name evidence="3" type="ORF">SAMN04488024_102240</name>
</gene>
<dbReference type="Gene3D" id="2.170.130.10">
    <property type="entry name" value="TonB-dependent receptor, plug domain"/>
    <property type="match status" value="1"/>
</dbReference>
<dbReference type="RefSeq" id="WP_090765449.1">
    <property type="nucleotide sequence ID" value="NZ_FMZH01000002.1"/>
</dbReference>
<evidence type="ECO:0000259" key="2">
    <source>
        <dbReference type="Pfam" id="PF14905"/>
    </source>
</evidence>
<accession>A0A1G6M6Q0</accession>
<dbReference type="SUPFAM" id="SSF49464">
    <property type="entry name" value="Carboxypeptidase regulatory domain-like"/>
    <property type="match status" value="1"/>
</dbReference>
<proteinExistence type="predicted"/>
<keyword evidence="1" id="KW-0732">Signal</keyword>
<dbReference type="InterPro" id="IPR037066">
    <property type="entry name" value="Plug_dom_sf"/>
</dbReference>
<dbReference type="Gene3D" id="2.60.40.1120">
    <property type="entry name" value="Carboxypeptidase-like, regulatory domain"/>
    <property type="match status" value="1"/>
</dbReference>
<keyword evidence="4" id="KW-1185">Reference proteome</keyword>
<evidence type="ECO:0000313" key="4">
    <source>
        <dbReference type="Proteomes" id="UP000199455"/>
    </source>
</evidence>
<dbReference type="AlphaFoldDB" id="A0A1G6M6Q0"/>
<organism evidence="3 4">
    <name type="scientific">Pedobacter soli</name>
    <dbReference type="NCBI Taxonomy" id="390242"/>
    <lineage>
        <taxon>Bacteria</taxon>
        <taxon>Pseudomonadati</taxon>
        <taxon>Bacteroidota</taxon>
        <taxon>Sphingobacteriia</taxon>
        <taxon>Sphingobacteriales</taxon>
        <taxon>Sphingobacteriaceae</taxon>
        <taxon>Pedobacter</taxon>
    </lineage>
</organism>
<name>A0A1G6M6Q0_9SPHI</name>
<dbReference type="InterPro" id="IPR008969">
    <property type="entry name" value="CarboxyPept-like_regulatory"/>
</dbReference>
<dbReference type="Pfam" id="PF13620">
    <property type="entry name" value="CarboxypepD_reg"/>
    <property type="match status" value="1"/>
</dbReference>